<name>A0A7X5F2Z5_9HYPH</name>
<dbReference type="CDD" id="cd07176">
    <property type="entry name" value="terB"/>
    <property type="match status" value="1"/>
</dbReference>
<evidence type="ECO:0000313" key="2">
    <source>
        <dbReference type="Proteomes" id="UP000586722"/>
    </source>
</evidence>
<dbReference type="InterPro" id="IPR029024">
    <property type="entry name" value="TerB-like"/>
</dbReference>
<reference evidence="2" key="1">
    <citation type="submission" date="2020-01" db="EMBL/GenBank/DDBJ databases">
        <authorList>
            <person name="Fang Y."/>
            <person name="Sun R."/>
            <person name="Nie L."/>
            <person name="He J."/>
            <person name="Hao L."/>
            <person name="Wang L."/>
            <person name="Su S."/>
            <person name="Lv E."/>
            <person name="Zhang Z."/>
            <person name="Xie R."/>
            <person name="Liu H."/>
        </authorList>
    </citation>
    <scope>NUCLEOTIDE SEQUENCE [LARGE SCALE GENOMIC DNA]</scope>
    <source>
        <strain evidence="2">XCT-53</strain>
    </source>
</reference>
<keyword evidence="2" id="KW-1185">Reference proteome</keyword>
<evidence type="ECO:0000313" key="1">
    <source>
        <dbReference type="EMBL" id="NBN78817.1"/>
    </source>
</evidence>
<protein>
    <submittedName>
        <fullName evidence="1">Tellurite resistance protein TerB</fullName>
    </submittedName>
</protein>
<dbReference type="RefSeq" id="WP_161676288.1">
    <property type="nucleotide sequence ID" value="NZ_JAABLP010000003.1"/>
</dbReference>
<gene>
    <name evidence="1" type="ORF">GWI72_11110</name>
</gene>
<dbReference type="SUPFAM" id="SSF158682">
    <property type="entry name" value="TerB-like"/>
    <property type="match status" value="1"/>
</dbReference>
<organism evidence="1 2">
    <name type="scientific">Pannonibacter tanglangensis</name>
    <dbReference type="NCBI Taxonomy" id="2750084"/>
    <lineage>
        <taxon>Bacteria</taxon>
        <taxon>Pseudomonadati</taxon>
        <taxon>Pseudomonadota</taxon>
        <taxon>Alphaproteobacteria</taxon>
        <taxon>Hyphomicrobiales</taxon>
        <taxon>Stappiaceae</taxon>
        <taxon>Pannonibacter</taxon>
    </lineage>
</organism>
<comment type="caution">
    <text evidence="1">The sequence shown here is derived from an EMBL/GenBank/DDBJ whole genome shotgun (WGS) entry which is preliminary data.</text>
</comment>
<dbReference type="Proteomes" id="UP000586722">
    <property type="component" value="Unassembled WGS sequence"/>
</dbReference>
<dbReference type="EMBL" id="JAABLQ010000001">
    <property type="protein sequence ID" value="NBN78817.1"/>
    <property type="molecule type" value="Genomic_DNA"/>
</dbReference>
<proteinExistence type="predicted"/>
<dbReference type="AlphaFoldDB" id="A0A7X5F2Z5"/>
<sequence length="137" mass="14750">MSDKVSVQEALLYVMVTMSAADSSMPDAELGSIGDLVKTLPVFAGFDGNRVVTVAQACGELLQRPDGLDHILEIVADSLSPRLYDTAYALAVEVAASDGTLPDEELRLLEILRDRLNLDKLTVAAIERSAQARFRSA</sequence>
<accession>A0A7X5F2Z5</accession>
<dbReference type="Gene3D" id="1.10.3680.10">
    <property type="entry name" value="TerB-like"/>
    <property type="match status" value="1"/>
</dbReference>